<evidence type="ECO:0000313" key="4">
    <source>
        <dbReference type="Proteomes" id="UP000503088"/>
    </source>
</evidence>
<dbReference type="PANTHER" id="PTHR46211:SF7">
    <property type="entry name" value="GLYCEROPHOSPHODIESTER PHOSPHODIESTERASE"/>
    <property type="match status" value="1"/>
</dbReference>
<dbReference type="GO" id="GO:0008081">
    <property type="term" value="F:phosphoric diester hydrolase activity"/>
    <property type="evidence" value="ECO:0007669"/>
    <property type="project" value="InterPro"/>
</dbReference>
<sequence>MIFKGKKIGLAFCLVVIMAVSLLTPPNTAAAVEPAGKGKLINIAHRGASGYAPENTIAAYDLAVKMKSDYFEVDVQRSKDGELVILHDTTVDRTTNGTGKVRDLTLAELKSLDASSWFSPRFQGEEIPTLEEILDRYKGKRSGILIELKNPELYPGIEKQLADLLKKKRMHKRTGKVIVQSFNHESIQAYHRIQPSVPIGVLISYTQYKDGISDEQIDAFASYAQYFNPNKSLVDSDLVKRVHQRGLKIFPYTIQDKEAADQLIKAGVDGIITDYPELGYRRR</sequence>
<dbReference type="Pfam" id="PF03009">
    <property type="entry name" value="GDPD"/>
    <property type="match status" value="1"/>
</dbReference>
<keyword evidence="1" id="KW-0732">Signal</keyword>
<evidence type="ECO:0000313" key="3">
    <source>
        <dbReference type="EMBL" id="QKG85092.1"/>
    </source>
</evidence>
<dbReference type="RefSeq" id="WP_173223416.1">
    <property type="nucleotide sequence ID" value="NZ_CP048104.1"/>
</dbReference>
<organism evidence="3 4">
    <name type="scientific">Kroppenstedtia pulmonis</name>
    <dbReference type="NCBI Taxonomy" id="1380685"/>
    <lineage>
        <taxon>Bacteria</taxon>
        <taxon>Bacillati</taxon>
        <taxon>Bacillota</taxon>
        <taxon>Bacilli</taxon>
        <taxon>Bacillales</taxon>
        <taxon>Thermoactinomycetaceae</taxon>
        <taxon>Kroppenstedtia</taxon>
    </lineage>
</organism>
<keyword evidence="4" id="KW-1185">Reference proteome</keyword>
<gene>
    <name evidence="3" type="ORF">GXN76_11865</name>
</gene>
<dbReference type="GO" id="GO:0006629">
    <property type="term" value="P:lipid metabolic process"/>
    <property type="evidence" value="ECO:0007669"/>
    <property type="project" value="InterPro"/>
</dbReference>
<dbReference type="InterPro" id="IPR030395">
    <property type="entry name" value="GP_PDE_dom"/>
</dbReference>
<dbReference type="PANTHER" id="PTHR46211">
    <property type="entry name" value="GLYCEROPHOSPHORYL DIESTER PHOSPHODIESTERASE"/>
    <property type="match status" value="1"/>
</dbReference>
<dbReference type="AlphaFoldDB" id="A0A7D4BGH7"/>
<dbReference type="KEGG" id="kpul:GXN76_11865"/>
<feature type="chain" id="PRO_5038906300" evidence="1">
    <location>
        <begin position="30"/>
        <end position="283"/>
    </location>
</feature>
<dbReference type="EMBL" id="CP048104">
    <property type="protein sequence ID" value="QKG85092.1"/>
    <property type="molecule type" value="Genomic_DNA"/>
</dbReference>
<proteinExistence type="predicted"/>
<evidence type="ECO:0000259" key="2">
    <source>
        <dbReference type="PROSITE" id="PS51704"/>
    </source>
</evidence>
<dbReference type="PROSITE" id="PS51704">
    <property type="entry name" value="GP_PDE"/>
    <property type="match status" value="1"/>
</dbReference>
<dbReference type="Gene3D" id="3.20.20.190">
    <property type="entry name" value="Phosphatidylinositol (PI) phosphodiesterase"/>
    <property type="match status" value="1"/>
</dbReference>
<dbReference type="Proteomes" id="UP000503088">
    <property type="component" value="Chromosome"/>
</dbReference>
<evidence type="ECO:0000256" key="1">
    <source>
        <dbReference type="SAM" id="SignalP"/>
    </source>
</evidence>
<accession>A0A7D4BGH7</accession>
<reference evidence="3 4" key="1">
    <citation type="submission" date="2020-01" db="EMBL/GenBank/DDBJ databases">
        <authorList>
            <person name="Gulvik C.A."/>
            <person name="Batra D.G."/>
        </authorList>
    </citation>
    <scope>NUCLEOTIDE SEQUENCE [LARGE SCALE GENOMIC DNA]</scope>
    <source>
        <strain evidence="3 4">W9323</strain>
    </source>
</reference>
<name>A0A7D4BGH7_9BACL</name>
<feature type="domain" description="GP-PDE" evidence="2">
    <location>
        <begin position="40"/>
        <end position="283"/>
    </location>
</feature>
<dbReference type="InterPro" id="IPR017946">
    <property type="entry name" value="PLC-like_Pdiesterase_TIM-brl"/>
</dbReference>
<dbReference type="SUPFAM" id="SSF51695">
    <property type="entry name" value="PLC-like phosphodiesterases"/>
    <property type="match status" value="1"/>
</dbReference>
<feature type="signal peptide" evidence="1">
    <location>
        <begin position="1"/>
        <end position="29"/>
    </location>
</feature>
<protein>
    <submittedName>
        <fullName evidence="3">Glycerophosphodiester phosphodiesterase</fullName>
    </submittedName>
</protein>